<dbReference type="RefSeq" id="WP_167236262.1">
    <property type="nucleotide sequence ID" value="NZ_WHJF01000012.1"/>
</dbReference>
<name>A0ABX0MI91_9BURK</name>
<accession>A0ABX0MI91</accession>
<organism evidence="2 3">
    <name type="scientific">Massilia genomosp. 1</name>
    <dbReference type="NCBI Taxonomy" id="2609280"/>
    <lineage>
        <taxon>Bacteria</taxon>
        <taxon>Pseudomonadati</taxon>
        <taxon>Pseudomonadota</taxon>
        <taxon>Betaproteobacteria</taxon>
        <taxon>Burkholderiales</taxon>
        <taxon>Oxalobacteraceae</taxon>
        <taxon>Telluria group</taxon>
        <taxon>Massilia</taxon>
    </lineage>
</organism>
<reference evidence="2 3" key="1">
    <citation type="submission" date="2019-10" db="EMBL/GenBank/DDBJ databases">
        <title>Taxonomy of Antarctic Massilia spp.: description of Massilia rubra sp. nov., Massilia aquatica sp. nov., Massilia mucilaginosa sp. nov., Massilia frigida sp. nov. isolated from streams, lakes and regoliths.</title>
        <authorList>
            <person name="Holochova P."/>
            <person name="Sedlacek I."/>
            <person name="Kralova S."/>
            <person name="Maslanova I."/>
            <person name="Busse H.-J."/>
            <person name="Stankova E."/>
            <person name="Vrbovska V."/>
            <person name="Kovarovic V."/>
            <person name="Bartak M."/>
            <person name="Svec P."/>
            <person name="Pantucek R."/>
        </authorList>
    </citation>
    <scope>NUCLEOTIDE SEQUENCE [LARGE SCALE GENOMIC DNA]</scope>
    <source>
        <strain evidence="2 3">CCM 8694</strain>
    </source>
</reference>
<comment type="caution">
    <text evidence="2">The sequence shown here is derived from an EMBL/GenBank/DDBJ whole genome shotgun (WGS) entry which is preliminary data.</text>
</comment>
<evidence type="ECO:0008006" key="4">
    <source>
        <dbReference type="Google" id="ProtNLM"/>
    </source>
</evidence>
<feature type="transmembrane region" description="Helical" evidence="1">
    <location>
        <begin position="20"/>
        <end position="41"/>
    </location>
</feature>
<gene>
    <name evidence="2" type="ORF">F1735_06990</name>
</gene>
<protein>
    <recommendedName>
        <fullName evidence="4">Pilus assembly protein</fullName>
    </recommendedName>
</protein>
<keyword evidence="1" id="KW-0812">Transmembrane</keyword>
<dbReference type="EMBL" id="WHJF01000012">
    <property type="protein sequence ID" value="NHZ62051.1"/>
    <property type="molecule type" value="Genomic_DNA"/>
</dbReference>
<keyword evidence="1" id="KW-1133">Transmembrane helix</keyword>
<dbReference type="Proteomes" id="UP000610594">
    <property type="component" value="Unassembled WGS sequence"/>
</dbReference>
<keyword evidence="3" id="KW-1185">Reference proteome</keyword>
<evidence type="ECO:0000256" key="1">
    <source>
        <dbReference type="SAM" id="Phobius"/>
    </source>
</evidence>
<keyword evidence="1" id="KW-0472">Membrane</keyword>
<evidence type="ECO:0000313" key="2">
    <source>
        <dbReference type="EMBL" id="NHZ62051.1"/>
    </source>
</evidence>
<proteinExistence type="predicted"/>
<evidence type="ECO:0000313" key="3">
    <source>
        <dbReference type="Proteomes" id="UP000610594"/>
    </source>
</evidence>
<sequence length="156" mass="17048">MPPRVPRRTRGIAHIELALILWTMATLLPLIFSFGHIFYVYSVLKQANKDAAASLATVPMAEWAISESMNSPMKVRAIAIAEQAMASAGIGPDLVLVPFIVCKRQDDDQTACGGVERPDTITVSLQVRMPMGAIMDMFNVGESLKIRTSVTVPYNN</sequence>